<sequence length="669" mass="76528">MFDLEHIPPRFHSFHSVVLSVSFCIRPSFSASCEDHLWPAMELNSTTIHDAIHPTAAFAQNRSALELALPTGNDTGQASWLESQLNPKNRVDSLDPLPNPLWRIDGCTAIGTQYYALPLHVGEVPPMRLDVFLPMETTRDPVLRDVLDLDAAFHTKDSTRLNRLGVTRHILRALQKWSLEGEGTAEQIAALYKDQPFGTRIILELGFSLESVKITVATTWHVEKQLIRPKALVATLGLPEEVIPETIDISNLSIVQQLHDSVCLVRIHHHDEPEDGQKLWIFKALTSNTKYLVCELRNLLLMEPYPHVVSKPKYLVTKYCRFGGKTAVVGFIIPFYAAGSLRDTIPLLHIHGLLKPEMQIMWARQLASAVLHVRERGGIYYPDLRLDNVVLTAGGDLVMVDFEQRGVWCEFAAPEVNAIAYVHTLAVDEGAEEEGLEQEHGDDSRLLYNQFIPGEERPNRWAEFLSRILPGWQVLEQDEMYTPLPHGYKSYNIPWLALDEAEQEAAEAYMLGRVLWCIFEGQCAPQHAAVWQSYKREPDYEFPEYRHTPLPIRDLIDGCTKGRRETLSKLVTRVGSKMVLRRKDGLVDVNCTPLEVLDAARDWWRVEVEVAERFLTMREELKGRGEWKGNWYGRLRLREVVQRLEEYEREVGVKEVDREVLAELLKRCK</sequence>
<dbReference type="SUPFAM" id="SSF56112">
    <property type="entry name" value="Protein kinase-like (PK-like)"/>
    <property type="match status" value="1"/>
</dbReference>
<comment type="caution">
    <text evidence="1">The sequence shown here is derived from an EMBL/GenBank/DDBJ whole genome shotgun (WGS) entry which is preliminary data.</text>
</comment>
<evidence type="ECO:0000313" key="2">
    <source>
        <dbReference type="Proteomes" id="UP001323405"/>
    </source>
</evidence>
<gene>
    <name evidence="1" type="ORF">QC762_103120</name>
</gene>
<name>A0ABR0GSJ6_9PEZI</name>
<dbReference type="Proteomes" id="UP001323405">
    <property type="component" value="Unassembled WGS sequence"/>
</dbReference>
<dbReference type="EMBL" id="JAFFHA010000001">
    <property type="protein sequence ID" value="KAK4658609.1"/>
    <property type="molecule type" value="Genomic_DNA"/>
</dbReference>
<evidence type="ECO:0008006" key="3">
    <source>
        <dbReference type="Google" id="ProtNLM"/>
    </source>
</evidence>
<organism evidence="1 2">
    <name type="scientific">Podospora pseudocomata</name>
    <dbReference type="NCBI Taxonomy" id="2093779"/>
    <lineage>
        <taxon>Eukaryota</taxon>
        <taxon>Fungi</taxon>
        <taxon>Dikarya</taxon>
        <taxon>Ascomycota</taxon>
        <taxon>Pezizomycotina</taxon>
        <taxon>Sordariomycetes</taxon>
        <taxon>Sordariomycetidae</taxon>
        <taxon>Sordariales</taxon>
        <taxon>Podosporaceae</taxon>
        <taxon>Podospora</taxon>
    </lineage>
</organism>
<dbReference type="RefSeq" id="XP_062747581.1">
    <property type="nucleotide sequence ID" value="XM_062884695.1"/>
</dbReference>
<reference evidence="1 2" key="1">
    <citation type="journal article" date="2023" name="bioRxiv">
        <title>High-quality genome assemblies of four members of thePodospora anserinaspecies complex.</title>
        <authorList>
            <person name="Ament-Velasquez S.L."/>
            <person name="Vogan A.A."/>
            <person name="Wallerman O."/>
            <person name="Hartmann F."/>
            <person name="Gautier V."/>
            <person name="Silar P."/>
            <person name="Giraud T."/>
            <person name="Johannesson H."/>
        </authorList>
    </citation>
    <scope>NUCLEOTIDE SEQUENCE [LARGE SCALE GENOMIC DNA]</scope>
    <source>
        <strain evidence="1 2">CBS 415.72m</strain>
    </source>
</reference>
<accession>A0ABR0GSJ6</accession>
<protein>
    <recommendedName>
        <fullName evidence="3">Protein kinase domain-containing protein</fullName>
    </recommendedName>
</protein>
<dbReference type="GeneID" id="87904602"/>
<keyword evidence="2" id="KW-1185">Reference proteome</keyword>
<proteinExistence type="predicted"/>
<evidence type="ECO:0000313" key="1">
    <source>
        <dbReference type="EMBL" id="KAK4658609.1"/>
    </source>
</evidence>
<dbReference type="InterPro" id="IPR011009">
    <property type="entry name" value="Kinase-like_dom_sf"/>
</dbReference>
<dbReference type="Gene3D" id="1.10.510.10">
    <property type="entry name" value="Transferase(Phosphotransferase) domain 1"/>
    <property type="match status" value="1"/>
</dbReference>